<comment type="caution">
    <text evidence="1">The sequence shown here is derived from an EMBL/GenBank/DDBJ whole genome shotgun (WGS) entry which is preliminary data.</text>
</comment>
<evidence type="ECO:0008006" key="3">
    <source>
        <dbReference type="Google" id="ProtNLM"/>
    </source>
</evidence>
<proteinExistence type="predicted"/>
<name>A0A3A4NJ21_ABYX5</name>
<organism evidence="1 2">
    <name type="scientific">Abyssobacteria bacterium (strain SURF_5)</name>
    <dbReference type="NCBI Taxonomy" id="2093360"/>
    <lineage>
        <taxon>Bacteria</taxon>
        <taxon>Pseudomonadati</taxon>
        <taxon>Candidatus Hydrogenedentota</taxon>
        <taxon>Candidatus Abyssobacteria</taxon>
    </lineage>
</organism>
<protein>
    <recommendedName>
        <fullName evidence="3">SCP2 domain-containing protein</fullName>
    </recommendedName>
</protein>
<dbReference type="EMBL" id="QZKU01000074">
    <property type="protein sequence ID" value="RJP20763.1"/>
    <property type="molecule type" value="Genomic_DNA"/>
</dbReference>
<reference evidence="1 2" key="1">
    <citation type="journal article" date="2017" name="ISME J.">
        <title>Energy and carbon metabolisms in a deep terrestrial subsurface fluid microbial community.</title>
        <authorList>
            <person name="Momper L."/>
            <person name="Jungbluth S.P."/>
            <person name="Lee M.D."/>
            <person name="Amend J.P."/>
        </authorList>
    </citation>
    <scope>NUCLEOTIDE SEQUENCE [LARGE SCALE GENOMIC DNA]</scope>
    <source>
        <strain evidence="1">SURF_5</strain>
    </source>
</reference>
<evidence type="ECO:0000313" key="1">
    <source>
        <dbReference type="EMBL" id="RJP20763.1"/>
    </source>
</evidence>
<gene>
    <name evidence="1" type="ORF">C4520_10875</name>
</gene>
<accession>A0A3A4NJ21</accession>
<dbReference type="AlphaFoldDB" id="A0A3A4NJ21"/>
<dbReference type="Proteomes" id="UP000265882">
    <property type="component" value="Unassembled WGS sequence"/>
</dbReference>
<sequence length="264" mass="29769">MGTSEQDIMTARLFFRAAFPVMKVPLVDDEKMRKLFENEKGAVQFSADNGGAKVGAYLTFDRGRFSTAEGISENPDITFHFSSVQKMNTMLTGGTVLPKIKGGLKNLRLLLKVFKLLMSLKLMMPNARPKDAQKRYLKVKMSLYMITTALSVFNKLGDARMKEWTGKQPDRIYQFTVEPYEEEKGIAAYLRVKAGKTKAGRGVYRRRRPFVHFRFNTVDGAMKVLLKEVEFVEAVGKNCVAVDGSPEYAAQLNDFMAVLQGMMT</sequence>
<evidence type="ECO:0000313" key="2">
    <source>
        <dbReference type="Proteomes" id="UP000265882"/>
    </source>
</evidence>